<dbReference type="SUPFAM" id="SSF46689">
    <property type="entry name" value="Homeodomain-like"/>
    <property type="match status" value="1"/>
</dbReference>
<evidence type="ECO:0000256" key="2">
    <source>
        <dbReference type="PROSITE-ProRule" id="PRU00335"/>
    </source>
</evidence>
<dbReference type="InterPro" id="IPR009057">
    <property type="entry name" value="Homeodomain-like_sf"/>
</dbReference>
<evidence type="ECO:0000313" key="5">
    <source>
        <dbReference type="Proteomes" id="UP000256845"/>
    </source>
</evidence>
<feature type="DNA-binding region" description="H-T-H motif" evidence="2">
    <location>
        <begin position="33"/>
        <end position="52"/>
    </location>
</feature>
<comment type="caution">
    <text evidence="4">The sequence shown here is derived from an EMBL/GenBank/DDBJ whole genome shotgun (WGS) entry which is preliminary data.</text>
</comment>
<organism evidence="4 5">
    <name type="scientific">Aestuariispira insulae</name>
    <dbReference type="NCBI Taxonomy" id="1461337"/>
    <lineage>
        <taxon>Bacteria</taxon>
        <taxon>Pseudomonadati</taxon>
        <taxon>Pseudomonadota</taxon>
        <taxon>Alphaproteobacteria</taxon>
        <taxon>Rhodospirillales</taxon>
        <taxon>Kiloniellaceae</taxon>
        <taxon>Aestuariispira</taxon>
    </lineage>
</organism>
<keyword evidence="5" id="KW-1185">Reference proteome</keyword>
<dbReference type="GO" id="GO:0003677">
    <property type="term" value="F:DNA binding"/>
    <property type="evidence" value="ECO:0007669"/>
    <property type="project" value="UniProtKB-UniRule"/>
</dbReference>
<keyword evidence="1 2" id="KW-0238">DNA-binding</keyword>
<dbReference type="RefSeq" id="WP_181905208.1">
    <property type="nucleotide sequence ID" value="NZ_QRDW01000001.1"/>
</dbReference>
<accession>A0A3D9HYE9</accession>
<name>A0A3D9HYE9_9PROT</name>
<proteinExistence type="predicted"/>
<evidence type="ECO:0000313" key="4">
    <source>
        <dbReference type="EMBL" id="RED54381.1"/>
    </source>
</evidence>
<dbReference type="Gene3D" id="1.10.357.10">
    <property type="entry name" value="Tetracycline Repressor, domain 2"/>
    <property type="match status" value="1"/>
</dbReference>
<sequence>MARPEKGRSDLSARKITDLALRQIEAEGPQGISFRSLAKQLSVTPMALAHHIGTREDLLKAMVLSVFHQMEEINPNQSPSERILALMSDYCRRVLAHPRLVQIVFSDPLRYYPGPLEQLTVQLQSLLTLAGKGQLVRDVIVDYTHGFALSAAAARSAGLANAPGLDQYRQGLAWILQSPA</sequence>
<dbReference type="PROSITE" id="PS50977">
    <property type="entry name" value="HTH_TETR_2"/>
    <property type="match status" value="1"/>
</dbReference>
<dbReference type="Proteomes" id="UP000256845">
    <property type="component" value="Unassembled WGS sequence"/>
</dbReference>
<dbReference type="EMBL" id="QRDW01000001">
    <property type="protein sequence ID" value="RED54381.1"/>
    <property type="molecule type" value="Genomic_DNA"/>
</dbReference>
<evidence type="ECO:0000256" key="1">
    <source>
        <dbReference type="ARBA" id="ARBA00023125"/>
    </source>
</evidence>
<protein>
    <submittedName>
        <fullName evidence="4">TetR family transcriptional regulator</fullName>
    </submittedName>
</protein>
<dbReference type="InterPro" id="IPR001647">
    <property type="entry name" value="HTH_TetR"/>
</dbReference>
<dbReference type="AlphaFoldDB" id="A0A3D9HYE9"/>
<evidence type="ECO:0000259" key="3">
    <source>
        <dbReference type="PROSITE" id="PS50977"/>
    </source>
</evidence>
<gene>
    <name evidence="4" type="ORF">DFP90_1011184</name>
</gene>
<feature type="domain" description="HTH tetR-type" evidence="3">
    <location>
        <begin position="10"/>
        <end position="70"/>
    </location>
</feature>
<reference evidence="4 5" key="1">
    <citation type="submission" date="2018-07" db="EMBL/GenBank/DDBJ databases">
        <title>Genomic Encyclopedia of Type Strains, Phase III (KMG-III): the genomes of soil and plant-associated and newly described type strains.</title>
        <authorList>
            <person name="Whitman W."/>
        </authorList>
    </citation>
    <scope>NUCLEOTIDE SEQUENCE [LARGE SCALE GENOMIC DNA]</scope>
    <source>
        <strain evidence="4 5">CECT 8488</strain>
    </source>
</reference>